<comment type="caution">
    <text evidence="2">The sequence shown here is derived from an EMBL/GenBank/DDBJ whole genome shotgun (WGS) entry which is preliminary data.</text>
</comment>
<feature type="chain" id="PRO_5017050368" evidence="1">
    <location>
        <begin position="26"/>
        <end position="175"/>
    </location>
</feature>
<feature type="signal peptide" evidence="1">
    <location>
        <begin position="1"/>
        <end position="25"/>
    </location>
</feature>
<sequence>MTYPSLLSRGALAISLIGATLPAAAARIEIQGGRSYMDSYGANSAFVEVLLDAHRIGDSRFRWSPDVSLGWIDSRHIDRFRYSRFGTNTAIWLVAGGARLHYGEPGDWYFPLFYSFQGALLSGRSQALSSTGQFVNTVGWQGQRWSFQIRHISNGGLHDPNRGETSALVGLAFDI</sequence>
<dbReference type="AlphaFoldDB" id="A0A369UJD8"/>
<organism evidence="2 3">
    <name type="scientific">Dyella tabacisoli</name>
    <dbReference type="NCBI Taxonomy" id="2282381"/>
    <lineage>
        <taxon>Bacteria</taxon>
        <taxon>Pseudomonadati</taxon>
        <taxon>Pseudomonadota</taxon>
        <taxon>Gammaproteobacteria</taxon>
        <taxon>Lysobacterales</taxon>
        <taxon>Rhodanobacteraceae</taxon>
        <taxon>Dyella</taxon>
    </lineage>
</organism>
<dbReference type="InterPro" id="IPR018550">
    <property type="entry name" value="Lipid-A_deacylase-rel"/>
</dbReference>
<name>A0A369UJD8_9GAMM</name>
<dbReference type="Pfam" id="PF09411">
    <property type="entry name" value="PagL"/>
    <property type="match status" value="1"/>
</dbReference>
<protein>
    <submittedName>
        <fullName evidence="2">Lipid A 3-O-deacylase</fullName>
    </submittedName>
</protein>
<accession>A0A369UJD8</accession>
<dbReference type="RefSeq" id="WP_114846168.1">
    <property type="nucleotide sequence ID" value="NZ_JBHSPE010000008.1"/>
</dbReference>
<reference evidence="2 3" key="1">
    <citation type="submission" date="2018-07" db="EMBL/GenBank/DDBJ databases">
        <title>Dyella tabacisoli L4-6T, whole genome shotgun sequence.</title>
        <authorList>
            <person name="Zhou X.-K."/>
            <person name="Li W.-J."/>
            <person name="Duan Y.-Q."/>
        </authorList>
    </citation>
    <scope>NUCLEOTIDE SEQUENCE [LARGE SCALE GENOMIC DNA]</scope>
    <source>
        <strain evidence="2 3">L4-6</strain>
    </source>
</reference>
<evidence type="ECO:0000313" key="2">
    <source>
        <dbReference type="EMBL" id="RDD80862.1"/>
    </source>
</evidence>
<keyword evidence="3" id="KW-1185">Reference proteome</keyword>
<dbReference type="Gene3D" id="2.40.160.20">
    <property type="match status" value="1"/>
</dbReference>
<gene>
    <name evidence="2" type="ORF">DVJ77_14180</name>
</gene>
<evidence type="ECO:0000313" key="3">
    <source>
        <dbReference type="Proteomes" id="UP000253782"/>
    </source>
</evidence>
<proteinExistence type="predicted"/>
<dbReference type="Proteomes" id="UP000253782">
    <property type="component" value="Unassembled WGS sequence"/>
</dbReference>
<evidence type="ECO:0000256" key="1">
    <source>
        <dbReference type="SAM" id="SignalP"/>
    </source>
</evidence>
<keyword evidence="1" id="KW-0732">Signal</keyword>
<dbReference type="EMBL" id="QQAH01000013">
    <property type="protein sequence ID" value="RDD80862.1"/>
    <property type="molecule type" value="Genomic_DNA"/>
</dbReference>
<dbReference type="OrthoDB" id="5952859at2"/>